<evidence type="ECO:0000256" key="12">
    <source>
        <dbReference type="RuleBase" id="RU004016"/>
    </source>
</evidence>
<dbReference type="PANTHER" id="PTHR21581:SF33">
    <property type="entry name" value="D-ALANYL-D-ALANINE CARBOXYPEPTIDASE DACB"/>
    <property type="match status" value="1"/>
</dbReference>
<keyword evidence="8" id="KW-0133">Cell shape</keyword>
<evidence type="ECO:0000256" key="10">
    <source>
        <dbReference type="ARBA" id="ARBA00023316"/>
    </source>
</evidence>
<protein>
    <recommendedName>
        <fullName evidence="3">serine-type D-Ala-D-Ala carboxypeptidase</fullName>
        <ecNumber evidence="3">3.4.16.4</ecNumber>
    </recommendedName>
</protein>
<dbReference type="PANTHER" id="PTHR21581">
    <property type="entry name" value="D-ALANYL-D-ALANINE CARBOXYPEPTIDASE"/>
    <property type="match status" value="1"/>
</dbReference>
<organism evidence="16 17">
    <name type="scientific">Kitasatospora kazusensis</name>
    <dbReference type="NCBI Taxonomy" id="407974"/>
    <lineage>
        <taxon>Bacteria</taxon>
        <taxon>Bacillati</taxon>
        <taxon>Actinomycetota</taxon>
        <taxon>Actinomycetes</taxon>
        <taxon>Kitasatosporales</taxon>
        <taxon>Streptomycetaceae</taxon>
        <taxon>Kitasatospora</taxon>
    </lineage>
</organism>
<feature type="region of interest" description="Disordered" evidence="13">
    <location>
        <begin position="436"/>
        <end position="461"/>
    </location>
</feature>
<feature type="compositionally biased region" description="Basic and acidic residues" evidence="13">
    <location>
        <begin position="9"/>
        <end position="19"/>
    </location>
</feature>
<dbReference type="InterPro" id="IPR001967">
    <property type="entry name" value="Peptidase_S11_N"/>
</dbReference>
<keyword evidence="9" id="KW-0573">Peptidoglycan synthesis</keyword>
<name>A0ABP4KE62_9ACTN</name>
<evidence type="ECO:0000256" key="3">
    <source>
        <dbReference type="ARBA" id="ARBA00012448"/>
    </source>
</evidence>
<feature type="domain" description="Peptidase S11 D-alanyl-D-alanine carboxypeptidase A N-terminal" evidence="14">
    <location>
        <begin position="409"/>
        <end position="603"/>
    </location>
</feature>
<dbReference type="EMBL" id="BAAANT010000076">
    <property type="protein sequence ID" value="GAA1500825.1"/>
    <property type="molecule type" value="Genomic_DNA"/>
</dbReference>
<accession>A0ABP4KE62</accession>
<feature type="region of interest" description="Disordered" evidence="13">
    <location>
        <begin position="166"/>
        <end position="315"/>
    </location>
</feature>
<feature type="region of interest" description="Disordered" evidence="13">
    <location>
        <begin position="1"/>
        <end position="149"/>
    </location>
</feature>
<dbReference type="Pfam" id="PF00768">
    <property type="entry name" value="Peptidase_S11"/>
    <property type="match status" value="1"/>
</dbReference>
<reference evidence="17" key="1">
    <citation type="journal article" date="2019" name="Int. J. Syst. Evol. Microbiol.">
        <title>The Global Catalogue of Microorganisms (GCM) 10K type strain sequencing project: providing services to taxonomists for standard genome sequencing and annotation.</title>
        <authorList>
            <consortium name="The Broad Institute Genomics Platform"/>
            <consortium name="The Broad Institute Genome Sequencing Center for Infectious Disease"/>
            <person name="Wu L."/>
            <person name="Ma J."/>
        </authorList>
    </citation>
    <scope>NUCLEOTIDE SEQUENCE [LARGE SCALE GENOMIC DNA]</scope>
    <source>
        <strain evidence="17">JCM 14560</strain>
    </source>
</reference>
<keyword evidence="6" id="KW-0732">Signal</keyword>
<comment type="similarity">
    <text evidence="2 12">Belongs to the peptidase S11 family.</text>
</comment>
<feature type="compositionally biased region" description="Low complexity" evidence="13">
    <location>
        <begin position="102"/>
        <end position="126"/>
    </location>
</feature>
<comment type="pathway">
    <text evidence="1">Cell wall biogenesis; peptidoglycan biosynthesis.</text>
</comment>
<dbReference type="Proteomes" id="UP001422759">
    <property type="component" value="Unassembled WGS sequence"/>
</dbReference>
<dbReference type="SUPFAM" id="SSF56601">
    <property type="entry name" value="beta-lactamase/transpeptidase-like"/>
    <property type="match status" value="1"/>
</dbReference>
<feature type="compositionally biased region" description="Basic and acidic residues" evidence="13">
    <location>
        <begin position="212"/>
        <end position="229"/>
    </location>
</feature>
<dbReference type="EC" id="3.4.16.4" evidence="3"/>
<evidence type="ECO:0000256" key="2">
    <source>
        <dbReference type="ARBA" id="ARBA00007164"/>
    </source>
</evidence>
<evidence type="ECO:0000256" key="9">
    <source>
        <dbReference type="ARBA" id="ARBA00022984"/>
    </source>
</evidence>
<evidence type="ECO:0000256" key="5">
    <source>
        <dbReference type="ARBA" id="ARBA00022670"/>
    </source>
</evidence>
<keyword evidence="17" id="KW-1185">Reference proteome</keyword>
<gene>
    <name evidence="16" type="ORF">GCM10009760_62950</name>
</gene>
<dbReference type="Gene3D" id="3.40.710.10">
    <property type="entry name" value="DD-peptidase/beta-lactamase superfamily"/>
    <property type="match status" value="1"/>
</dbReference>
<dbReference type="InterPro" id="IPR012338">
    <property type="entry name" value="Beta-lactam/transpept-like"/>
</dbReference>
<comment type="caution">
    <text evidence="16">The sequence shown here is derived from an EMBL/GenBank/DDBJ whole genome shotgun (WGS) entry which is preliminary data.</text>
</comment>
<keyword evidence="10" id="KW-0961">Cell wall biogenesis/degradation</keyword>
<keyword evidence="7" id="KW-0378">Hydrolase</keyword>
<evidence type="ECO:0000259" key="15">
    <source>
        <dbReference type="Pfam" id="PF07943"/>
    </source>
</evidence>
<dbReference type="InterPro" id="IPR018044">
    <property type="entry name" value="Peptidase_S11"/>
</dbReference>
<evidence type="ECO:0000313" key="17">
    <source>
        <dbReference type="Proteomes" id="UP001422759"/>
    </source>
</evidence>
<evidence type="ECO:0000256" key="4">
    <source>
        <dbReference type="ARBA" id="ARBA00022645"/>
    </source>
</evidence>
<feature type="compositionally biased region" description="Low complexity" evidence="13">
    <location>
        <begin position="20"/>
        <end position="31"/>
    </location>
</feature>
<evidence type="ECO:0000259" key="14">
    <source>
        <dbReference type="Pfam" id="PF00768"/>
    </source>
</evidence>
<feature type="compositionally biased region" description="Low complexity" evidence="13">
    <location>
        <begin position="171"/>
        <end position="186"/>
    </location>
</feature>
<sequence length="735" mass="75610">MGYVGESPDTVRRDGEAEAVKPGAPAGKAAAGEGGGGSTVTLRVRDVDSHTTMLRMPVDNATTMLRMPAEAGEETEGKAEEEADDESAAPAGPEVTSEDGEPAAAGAETEPAAASTPAPAAEPAGEAGEKSAAETAAADPRLAMRDGQESAGATLKISLTALAAKKRTAEEPAAGAPAVEEPAAEAPVEEKPSEEEPAAGKPVAKTLAAEKPGIEKPVTDKPVTEKPADDESAAGTVPEPPDEPEPEPEPAPLPEPEPVPTPEPAPAPKPRPLPEPLPAPEPLPVPDPAPVPRPAPLPLPEPLPAPAPMPAPETTSEAMEVLAALSARPVSPFRRGLKRVTIWTAFLGFLLGIVVVAQLLRPLPGPKAKLSLPASFTFTGDALNLPWPAKGQAAAEVVGVGTLGGSGAETPAPIASVTKVMNALLILQDHPLKKGESGPKLTVDKQAAQESSDADQSRVTLTEGQQLTQYEALEMLMLPSANNVARLLARWDAGTEDAFVKKMNDQAAKLGMGNTTYADPAGYNNDTKSTAKDQLKLAELVMQNEVFRQVVATPDTNFNNQRIYNTNYLLSPKNGVIGVKTGSSTPAGSCLMWAAVKDIGGVQRMILGVTLGQPPTTTDNILKAAQTVSQKIITAAQTGLTGQTLAKQGDTVGYVDDGLGGRVPVVAAKDITVAGWSGVTAKVTLDTVKLGHAVKAGTQVGTVTAGEGDGKTQVPVTLKSDLAPPSIMSRLLRLL</sequence>
<dbReference type="PRINTS" id="PR00725">
    <property type="entry name" value="DADACBPTASE1"/>
</dbReference>
<evidence type="ECO:0000256" key="13">
    <source>
        <dbReference type="SAM" id="MobiDB-lite"/>
    </source>
</evidence>
<evidence type="ECO:0000256" key="7">
    <source>
        <dbReference type="ARBA" id="ARBA00022801"/>
    </source>
</evidence>
<feature type="compositionally biased region" description="Pro residues" evidence="13">
    <location>
        <begin position="249"/>
        <end position="311"/>
    </location>
</feature>
<comment type="catalytic activity">
    <reaction evidence="11">
        <text>Preferential cleavage: (Ac)2-L-Lys-D-Ala-|-D-Ala. Also transpeptidation of peptidyl-alanyl moieties that are N-acyl substituents of D-alanine.</text>
        <dbReference type="EC" id="3.4.16.4"/>
    </reaction>
</comment>
<evidence type="ECO:0000256" key="8">
    <source>
        <dbReference type="ARBA" id="ARBA00022960"/>
    </source>
</evidence>
<evidence type="ECO:0000256" key="1">
    <source>
        <dbReference type="ARBA" id="ARBA00004752"/>
    </source>
</evidence>
<evidence type="ECO:0000256" key="6">
    <source>
        <dbReference type="ARBA" id="ARBA00022729"/>
    </source>
</evidence>
<proteinExistence type="inferred from homology"/>
<keyword evidence="4" id="KW-0121">Carboxypeptidase</keyword>
<feature type="domain" description="Peptidase S11 D-Ala-D-Ala carboxypeptidase A C-terminal" evidence="15">
    <location>
        <begin position="643"/>
        <end position="718"/>
    </location>
</feature>
<evidence type="ECO:0000256" key="11">
    <source>
        <dbReference type="ARBA" id="ARBA00034000"/>
    </source>
</evidence>
<dbReference type="Pfam" id="PF07943">
    <property type="entry name" value="PBP5_C"/>
    <property type="match status" value="1"/>
</dbReference>
<evidence type="ECO:0000313" key="16">
    <source>
        <dbReference type="EMBL" id="GAA1500825.1"/>
    </source>
</evidence>
<dbReference type="InterPro" id="IPR012907">
    <property type="entry name" value="Peptidase_S11_C"/>
</dbReference>
<keyword evidence="5" id="KW-0645">Protease</keyword>